<dbReference type="Proteomes" id="UP000466445">
    <property type="component" value="Chromosome"/>
</dbReference>
<accession>A0A7I7SRU1</accession>
<dbReference type="AlphaFoldDB" id="A0A7I7SRU1"/>
<organism evidence="2 3">
    <name type="scientific">Mycolicibacterium sarraceniae</name>
    <dbReference type="NCBI Taxonomy" id="1534348"/>
    <lineage>
        <taxon>Bacteria</taxon>
        <taxon>Bacillati</taxon>
        <taxon>Actinomycetota</taxon>
        <taxon>Actinomycetes</taxon>
        <taxon>Mycobacteriales</taxon>
        <taxon>Mycobacteriaceae</taxon>
        <taxon>Mycolicibacterium</taxon>
    </lineage>
</organism>
<reference evidence="2 3" key="1">
    <citation type="journal article" date="2019" name="Emerg. Microbes Infect.">
        <title>Comprehensive subspecies identification of 175 nontuberculous mycobacteria species based on 7547 genomic profiles.</title>
        <authorList>
            <person name="Matsumoto Y."/>
            <person name="Kinjo T."/>
            <person name="Motooka D."/>
            <person name="Nabeya D."/>
            <person name="Jung N."/>
            <person name="Uechi K."/>
            <person name="Horii T."/>
            <person name="Iida T."/>
            <person name="Fujita J."/>
            <person name="Nakamura S."/>
        </authorList>
    </citation>
    <scope>NUCLEOTIDE SEQUENCE [LARGE SCALE GENOMIC DNA]</scope>
    <source>
        <strain evidence="2 3">JCM 30395</strain>
    </source>
</reference>
<sequence length="132" mass="14378">MTVRRRTPARTSGEGVGESRRTPDLGGWIKTVSADHVQRGVAGGFTQANHGKPHMLRTMEFLPCTATPIRTLLDQLEFIVDPQPCQTPTATPRATSITMCPSRFRGPAPNSGFSSASWPADTKRFLQTAQGR</sequence>
<gene>
    <name evidence="2" type="ORF">MSAR_16620</name>
</gene>
<evidence type="ECO:0000313" key="3">
    <source>
        <dbReference type="Proteomes" id="UP000466445"/>
    </source>
</evidence>
<protein>
    <submittedName>
        <fullName evidence="2">Uncharacterized protein</fullName>
    </submittedName>
</protein>
<evidence type="ECO:0000313" key="2">
    <source>
        <dbReference type="EMBL" id="BBY58526.1"/>
    </source>
</evidence>
<feature type="region of interest" description="Disordered" evidence="1">
    <location>
        <begin position="1"/>
        <end position="26"/>
    </location>
</feature>
<feature type="region of interest" description="Disordered" evidence="1">
    <location>
        <begin position="102"/>
        <end position="121"/>
    </location>
</feature>
<evidence type="ECO:0000256" key="1">
    <source>
        <dbReference type="SAM" id="MobiDB-lite"/>
    </source>
</evidence>
<keyword evidence="3" id="KW-1185">Reference proteome</keyword>
<dbReference type="EMBL" id="AP022595">
    <property type="protein sequence ID" value="BBY58526.1"/>
    <property type="molecule type" value="Genomic_DNA"/>
</dbReference>
<dbReference type="KEGG" id="msar:MSAR_16620"/>
<proteinExistence type="predicted"/>
<name>A0A7I7SRU1_9MYCO</name>